<evidence type="ECO:0000313" key="2">
    <source>
        <dbReference type="Proteomes" id="UP000059419"/>
    </source>
</evidence>
<keyword evidence="2" id="KW-1185">Reference proteome</keyword>
<dbReference type="AlphaFoldDB" id="A0A0U5KY25"/>
<organism evidence="1 2">
    <name type="scientific">Duffyella gerundensis</name>
    <dbReference type="NCBI Taxonomy" id="1619313"/>
    <lineage>
        <taxon>Bacteria</taxon>
        <taxon>Pseudomonadati</taxon>
        <taxon>Pseudomonadota</taxon>
        <taxon>Gammaproteobacteria</taxon>
        <taxon>Enterobacterales</taxon>
        <taxon>Erwiniaceae</taxon>
        <taxon>Duffyella</taxon>
    </lineage>
</organism>
<gene>
    <name evidence="1" type="ORF">EM595_0894</name>
</gene>
<sequence length="34" mass="3665">MTGEAAASLFFCLPILPIKAAVAPRQLDSFHDFS</sequence>
<evidence type="ECO:0000313" key="1">
    <source>
        <dbReference type="EMBL" id="CUU23130.1"/>
    </source>
</evidence>
<dbReference type="EMBL" id="LN907827">
    <property type="protein sequence ID" value="CUU23130.1"/>
    <property type="molecule type" value="Genomic_DNA"/>
</dbReference>
<proteinExistence type="predicted"/>
<dbReference type="PATRIC" id="fig|1619313.3.peg.932"/>
<name>A0A0U5KY25_9GAMM</name>
<dbReference type="Proteomes" id="UP000059419">
    <property type="component" value="Chromosome 1"/>
</dbReference>
<protein>
    <submittedName>
        <fullName evidence="1">Uncharacterized protein</fullName>
    </submittedName>
</protein>
<dbReference type="KEGG" id="ege:EM595_0894"/>
<reference evidence="2" key="1">
    <citation type="submission" date="2015-11" db="EMBL/GenBank/DDBJ databases">
        <authorList>
            <person name="Blom J."/>
        </authorList>
    </citation>
    <scope>NUCLEOTIDE SEQUENCE [LARGE SCALE GENOMIC DNA]</scope>
</reference>
<accession>A0A0U5KY25</accession>